<gene>
    <name evidence="10" type="ORF">SAMN05421504_101804</name>
</gene>
<keyword evidence="6 7" id="KW-0472">Membrane</keyword>
<dbReference type="InterPro" id="IPR039421">
    <property type="entry name" value="Type_1_exporter"/>
</dbReference>
<keyword evidence="3" id="KW-0547">Nucleotide-binding</keyword>
<evidence type="ECO:0000259" key="8">
    <source>
        <dbReference type="PROSITE" id="PS50893"/>
    </source>
</evidence>
<protein>
    <submittedName>
        <fullName evidence="10">ATP-binding cassette, subfamily B</fullName>
    </submittedName>
</protein>
<evidence type="ECO:0000256" key="3">
    <source>
        <dbReference type="ARBA" id="ARBA00022741"/>
    </source>
</evidence>
<feature type="transmembrane region" description="Helical" evidence="7">
    <location>
        <begin position="137"/>
        <end position="157"/>
    </location>
</feature>
<dbReference type="GO" id="GO:0034040">
    <property type="term" value="F:ATPase-coupled lipid transmembrane transporter activity"/>
    <property type="evidence" value="ECO:0007669"/>
    <property type="project" value="TreeGrafter"/>
</dbReference>
<dbReference type="InterPro" id="IPR036640">
    <property type="entry name" value="ABC1_TM_sf"/>
</dbReference>
<feature type="transmembrane region" description="Helical" evidence="7">
    <location>
        <begin position="215"/>
        <end position="235"/>
    </location>
</feature>
<dbReference type="InterPro" id="IPR017871">
    <property type="entry name" value="ABC_transporter-like_CS"/>
</dbReference>
<reference evidence="10 11" key="1">
    <citation type="submission" date="2016-10" db="EMBL/GenBank/DDBJ databases">
        <authorList>
            <person name="de Groot N.N."/>
        </authorList>
    </citation>
    <scope>NUCLEOTIDE SEQUENCE [LARGE SCALE GENOMIC DNA]</scope>
    <source>
        <strain evidence="10 11">CPCC 202699</strain>
    </source>
</reference>
<dbReference type="GO" id="GO:0005886">
    <property type="term" value="C:plasma membrane"/>
    <property type="evidence" value="ECO:0007669"/>
    <property type="project" value="UniProtKB-SubCell"/>
</dbReference>
<dbReference type="RefSeq" id="WP_091286657.1">
    <property type="nucleotide sequence ID" value="NZ_FNON01000001.1"/>
</dbReference>
<feature type="domain" description="ABC transporter" evidence="8">
    <location>
        <begin position="300"/>
        <end position="503"/>
    </location>
</feature>
<keyword evidence="5 7" id="KW-1133">Transmembrane helix</keyword>
<feature type="transmembrane region" description="Helical" evidence="7">
    <location>
        <begin position="109"/>
        <end position="131"/>
    </location>
</feature>
<dbReference type="PROSITE" id="PS00211">
    <property type="entry name" value="ABC_TRANSPORTER_1"/>
    <property type="match status" value="1"/>
</dbReference>
<dbReference type="Gene3D" id="3.40.50.300">
    <property type="entry name" value="P-loop containing nucleotide triphosphate hydrolases"/>
    <property type="match status" value="1"/>
</dbReference>
<dbReference type="PROSITE" id="PS50893">
    <property type="entry name" value="ABC_TRANSPORTER_2"/>
    <property type="match status" value="1"/>
</dbReference>
<dbReference type="SUPFAM" id="SSF52540">
    <property type="entry name" value="P-loop containing nucleoside triphosphate hydrolases"/>
    <property type="match status" value="1"/>
</dbReference>
<evidence type="ECO:0000259" key="9">
    <source>
        <dbReference type="PROSITE" id="PS50929"/>
    </source>
</evidence>
<dbReference type="PROSITE" id="PS50929">
    <property type="entry name" value="ABC_TM1F"/>
    <property type="match status" value="1"/>
</dbReference>
<dbReference type="InterPro" id="IPR003439">
    <property type="entry name" value="ABC_transporter-like_ATP-bd"/>
</dbReference>
<accession>A0A1H2U7L3</accession>
<dbReference type="SUPFAM" id="SSF90123">
    <property type="entry name" value="ABC transporter transmembrane region"/>
    <property type="match status" value="1"/>
</dbReference>
<dbReference type="Gene3D" id="1.20.1560.10">
    <property type="entry name" value="ABC transporter type 1, transmembrane domain"/>
    <property type="match status" value="1"/>
</dbReference>
<dbReference type="SMART" id="SM00382">
    <property type="entry name" value="AAA"/>
    <property type="match status" value="1"/>
</dbReference>
<dbReference type="PANTHER" id="PTHR24221:SF654">
    <property type="entry name" value="ATP-BINDING CASSETTE SUB-FAMILY B MEMBER 6"/>
    <property type="match status" value="1"/>
</dbReference>
<comment type="subcellular location">
    <subcellularLocation>
        <location evidence="1">Cell membrane</location>
        <topology evidence="1">Multi-pass membrane protein</topology>
    </subcellularLocation>
</comment>
<feature type="domain" description="ABC transmembrane type-1" evidence="9">
    <location>
        <begin position="40"/>
        <end position="178"/>
    </location>
</feature>
<evidence type="ECO:0000256" key="6">
    <source>
        <dbReference type="ARBA" id="ARBA00023136"/>
    </source>
</evidence>
<dbReference type="Pfam" id="PF00005">
    <property type="entry name" value="ABC_tran"/>
    <property type="match status" value="1"/>
</dbReference>
<dbReference type="EMBL" id="FNON01000001">
    <property type="protein sequence ID" value="SDW51947.1"/>
    <property type="molecule type" value="Genomic_DNA"/>
</dbReference>
<dbReference type="InterPro" id="IPR011527">
    <property type="entry name" value="ABC1_TM_dom"/>
</dbReference>
<proteinExistence type="predicted"/>
<dbReference type="GO" id="GO:0016887">
    <property type="term" value="F:ATP hydrolysis activity"/>
    <property type="evidence" value="ECO:0007669"/>
    <property type="project" value="InterPro"/>
</dbReference>
<evidence type="ECO:0000256" key="4">
    <source>
        <dbReference type="ARBA" id="ARBA00022840"/>
    </source>
</evidence>
<evidence type="ECO:0000313" key="11">
    <source>
        <dbReference type="Proteomes" id="UP000199515"/>
    </source>
</evidence>
<sequence length="505" mass="53363">MSIRLALFLGAHTAAYVLFVLSWVVLGRAAFAGGVDGADFAAWLGLLAGSALGHLLAVRLQSSIALRLGGSLRRRLVRGTLGLDPDELCDQGAGRLLGRVLEVEAVETLAIGGGLLGLVAGVELAIAAVALSTTSVVTTAALVIWVLATLVVAHRYVRARDRWTATRLELTDDLVAKMLGHRTRLAQQPHSDWHTGEETALGEYEARAQKTDRRMVVLSAVCTRGWVLVGVLGLWTSAGDLAAGAGGVLLAAAALRTLTSGLGNIADASAAWSTLKPLLRNKTGDPVASGADPVPGMPLLSADSVAFGYPGHPVLAEVDLRIEPGDRLLLDGPSGSGKSTLVAVLAGSRRPRQGTLLVRGRSVDEVGEQRWRRRVVLAPQFHENHLLLGTLAFNVLLGRGWPAKPQDLEDARAVCEDLGLGPLLDRMPSGLQQIVGETGWQLSHGERSLVFLARTLLQDADIVVLDETFGALDPATQHRALTAVDKAAPALLVVHHGPRPVFDRP</sequence>
<dbReference type="STRING" id="589385.SAMN05421504_101804"/>
<evidence type="ECO:0000313" key="10">
    <source>
        <dbReference type="EMBL" id="SDW51947.1"/>
    </source>
</evidence>
<dbReference type="PANTHER" id="PTHR24221">
    <property type="entry name" value="ATP-BINDING CASSETTE SUB-FAMILY B"/>
    <property type="match status" value="1"/>
</dbReference>
<dbReference type="Proteomes" id="UP000199515">
    <property type="component" value="Unassembled WGS sequence"/>
</dbReference>
<dbReference type="OrthoDB" id="5510295at2"/>
<evidence type="ECO:0000256" key="5">
    <source>
        <dbReference type="ARBA" id="ARBA00022989"/>
    </source>
</evidence>
<dbReference type="InterPro" id="IPR027417">
    <property type="entry name" value="P-loop_NTPase"/>
</dbReference>
<evidence type="ECO:0000256" key="2">
    <source>
        <dbReference type="ARBA" id="ARBA00022692"/>
    </source>
</evidence>
<organism evidence="10 11">
    <name type="scientific">Amycolatopsis xylanica</name>
    <dbReference type="NCBI Taxonomy" id="589385"/>
    <lineage>
        <taxon>Bacteria</taxon>
        <taxon>Bacillati</taxon>
        <taxon>Actinomycetota</taxon>
        <taxon>Actinomycetes</taxon>
        <taxon>Pseudonocardiales</taxon>
        <taxon>Pseudonocardiaceae</taxon>
        <taxon>Amycolatopsis</taxon>
    </lineage>
</organism>
<keyword evidence="4 10" id="KW-0067">ATP-binding</keyword>
<dbReference type="AlphaFoldDB" id="A0A1H2U7L3"/>
<name>A0A1H2U7L3_9PSEU</name>
<keyword evidence="2 7" id="KW-0812">Transmembrane</keyword>
<dbReference type="GO" id="GO:0140359">
    <property type="term" value="F:ABC-type transporter activity"/>
    <property type="evidence" value="ECO:0007669"/>
    <property type="project" value="InterPro"/>
</dbReference>
<evidence type="ECO:0000256" key="1">
    <source>
        <dbReference type="ARBA" id="ARBA00004651"/>
    </source>
</evidence>
<feature type="transmembrane region" description="Helical" evidence="7">
    <location>
        <begin position="42"/>
        <end position="66"/>
    </location>
</feature>
<dbReference type="InterPro" id="IPR003593">
    <property type="entry name" value="AAA+_ATPase"/>
</dbReference>
<dbReference type="GO" id="GO:0005524">
    <property type="term" value="F:ATP binding"/>
    <property type="evidence" value="ECO:0007669"/>
    <property type="project" value="UniProtKB-KW"/>
</dbReference>
<evidence type="ECO:0000256" key="7">
    <source>
        <dbReference type="SAM" id="Phobius"/>
    </source>
</evidence>
<keyword evidence="11" id="KW-1185">Reference proteome</keyword>